<dbReference type="CDD" id="cd00610">
    <property type="entry name" value="OAT_like"/>
    <property type="match status" value="1"/>
</dbReference>
<organism evidence="8">
    <name type="scientific">Desulfofervidus auxilii</name>
    <dbReference type="NCBI Taxonomy" id="1621989"/>
    <lineage>
        <taxon>Bacteria</taxon>
        <taxon>Pseudomonadati</taxon>
        <taxon>Thermodesulfobacteriota</taxon>
        <taxon>Candidatus Desulfofervidia</taxon>
        <taxon>Candidatus Desulfofervidales</taxon>
        <taxon>Candidatus Desulfofervidaceae</taxon>
        <taxon>Candidatus Desulfofervidus</taxon>
    </lineage>
</organism>
<dbReference type="GO" id="GO:0042802">
    <property type="term" value="F:identical protein binding"/>
    <property type="evidence" value="ECO:0007669"/>
    <property type="project" value="TreeGrafter"/>
</dbReference>
<comment type="caution">
    <text evidence="8">The sequence shown here is derived from an EMBL/GenBank/DDBJ whole genome shotgun (WGS) entry which is preliminary data.</text>
</comment>
<dbReference type="NCBIfam" id="NF002874">
    <property type="entry name" value="PRK03244.1"/>
    <property type="match status" value="1"/>
</dbReference>
<comment type="miscellaneous">
    <text evidence="7">May also have succinyldiaminopimelate aminotransferase activity, thus carrying out the corresponding step in lysine biosynthesis.</text>
</comment>
<keyword evidence="1 7" id="KW-0032">Aminotransferase</keyword>
<dbReference type="EMBL" id="DRIH01000123">
    <property type="protein sequence ID" value="HEC67907.1"/>
    <property type="molecule type" value="Genomic_DNA"/>
</dbReference>
<dbReference type="FunFam" id="3.40.640.10:FF:000004">
    <property type="entry name" value="Acetylornithine aminotransferase"/>
    <property type="match status" value="1"/>
</dbReference>
<dbReference type="UniPathway" id="UPA00068">
    <property type="reaction ID" value="UER00109"/>
</dbReference>
<dbReference type="NCBIfam" id="TIGR00707">
    <property type="entry name" value="argD"/>
    <property type="match status" value="1"/>
</dbReference>
<dbReference type="Gene3D" id="3.40.640.10">
    <property type="entry name" value="Type I PLP-dependent aspartate aminotransferase-like (Major domain)"/>
    <property type="match status" value="1"/>
</dbReference>
<evidence type="ECO:0000256" key="6">
    <source>
        <dbReference type="ARBA" id="ARBA00052998"/>
    </source>
</evidence>
<keyword evidence="3 7" id="KW-0808">Transferase</keyword>
<comment type="catalytic activity">
    <reaction evidence="6">
        <text>taurine + pyruvate = sulfoacetaldehyde + L-alanine</text>
        <dbReference type="Rhea" id="RHEA:10420"/>
        <dbReference type="ChEBI" id="CHEBI:15361"/>
        <dbReference type="ChEBI" id="CHEBI:57972"/>
        <dbReference type="ChEBI" id="CHEBI:58246"/>
        <dbReference type="ChEBI" id="CHEBI:507393"/>
        <dbReference type="EC" id="2.6.1.77"/>
    </reaction>
    <physiologicalReaction direction="left-to-right" evidence="6">
        <dbReference type="Rhea" id="RHEA:10421"/>
    </physiologicalReaction>
</comment>
<dbReference type="InterPro" id="IPR015424">
    <property type="entry name" value="PyrdxlP-dep_Trfase"/>
</dbReference>
<protein>
    <recommendedName>
        <fullName evidence="7">Acetylornithine aminotransferase</fullName>
        <shortName evidence="7">ACOAT</shortName>
        <ecNumber evidence="7">2.6.1.11</ecNumber>
    </recommendedName>
</protein>
<name>A0A7C1ZNK6_DESA2</name>
<feature type="binding site" evidence="7">
    <location>
        <begin position="219"/>
        <end position="222"/>
    </location>
    <ligand>
        <name>pyridoxal 5'-phosphate</name>
        <dbReference type="ChEBI" id="CHEBI:597326"/>
    </ligand>
</feature>
<dbReference type="GO" id="GO:0003992">
    <property type="term" value="F:N2-acetyl-L-ornithine:2-oxoglutarate 5-aminotransferase activity"/>
    <property type="evidence" value="ECO:0007669"/>
    <property type="project" value="UniProtKB-UniRule"/>
</dbReference>
<dbReference type="PIRSF" id="PIRSF000521">
    <property type="entry name" value="Transaminase_4ab_Lys_Orn"/>
    <property type="match status" value="1"/>
</dbReference>
<proteinExistence type="inferred from homology"/>
<dbReference type="Pfam" id="PF00202">
    <property type="entry name" value="Aminotran_3"/>
    <property type="match status" value="1"/>
</dbReference>
<dbReference type="Proteomes" id="UP000885738">
    <property type="component" value="Unassembled WGS sequence"/>
</dbReference>
<feature type="binding site" evidence="7">
    <location>
        <position position="137"/>
    </location>
    <ligand>
        <name>N(2)-acetyl-L-ornithine</name>
        <dbReference type="ChEBI" id="CHEBI:57805"/>
    </ligand>
</feature>
<evidence type="ECO:0000256" key="5">
    <source>
        <dbReference type="ARBA" id="ARBA00023317"/>
    </source>
</evidence>
<dbReference type="InterPro" id="IPR015421">
    <property type="entry name" value="PyrdxlP-dep_Trfase_major"/>
</dbReference>
<feature type="binding site" evidence="7">
    <location>
        <position position="277"/>
    </location>
    <ligand>
        <name>pyridoxal 5'-phosphate</name>
        <dbReference type="ChEBI" id="CHEBI:597326"/>
    </ligand>
</feature>
<dbReference type="EC" id="2.6.1.11" evidence="7"/>
<dbReference type="InterPro" id="IPR049704">
    <property type="entry name" value="Aminotrans_3_PPA_site"/>
</dbReference>
<feature type="binding site" evidence="7">
    <location>
        <begin position="102"/>
        <end position="103"/>
    </location>
    <ligand>
        <name>pyridoxal 5'-phosphate</name>
        <dbReference type="ChEBI" id="CHEBI:597326"/>
    </ligand>
</feature>
<dbReference type="PANTHER" id="PTHR11986">
    <property type="entry name" value="AMINOTRANSFERASE CLASS III"/>
    <property type="match status" value="1"/>
</dbReference>
<dbReference type="GO" id="GO:0030170">
    <property type="term" value="F:pyridoxal phosphate binding"/>
    <property type="evidence" value="ECO:0007669"/>
    <property type="project" value="InterPro"/>
</dbReference>
<gene>
    <name evidence="7" type="primary">argD</name>
    <name evidence="8" type="ORF">ENI35_03735</name>
</gene>
<comment type="similarity">
    <text evidence="7">Belongs to the class-III pyridoxal-phosphate-dependent aminotransferase family. ArgD subfamily.</text>
</comment>
<keyword evidence="7" id="KW-0055">Arginine biosynthesis</keyword>
<comment type="subcellular location">
    <subcellularLocation>
        <location evidence="7">Cytoplasm</location>
    </subcellularLocation>
</comment>
<keyword evidence="4 7" id="KW-0663">Pyridoxal phosphate</keyword>
<accession>A0A7C1ZNK6</accession>
<keyword evidence="2 7" id="KW-0028">Amino-acid biosynthesis</keyword>
<dbReference type="NCBIfam" id="NF002325">
    <property type="entry name" value="PRK01278.1"/>
    <property type="match status" value="1"/>
</dbReference>
<evidence type="ECO:0000256" key="7">
    <source>
        <dbReference type="HAMAP-Rule" id="MF_01107"/>
    </source>
</evidence>
<comment type="pathway">
    <text evidence="7">Amino-acid biosynthesis; L-arginine biosynthesis; N(2)-acetyl-L-ornithine from L-glutamate: step 4/4.</text>
</comment>
<dbReference type="SUPFAM" id="SSF53383">
    <property type="entry name" value="PLP-dependent transferases"/>
    <property type="match status" value="1"/>
</dbReference>
<feature type="modified residue" description="N6-(pyridoxal phosphate)lysine" evidence="7">
    <location>
        <position position="248"/>
    </location>
</feature>
<dbReference type="GO" id="GO:0006526">
    <property type="term" value="P:L-arginine biosynthetic process"/>
    <property type="evidence" value="ECO:0007669"/>
    <property type="project" value="UniProtKB-UniRule"/>
</dbReference>
<dbReference type="InterPro" id="IPR005814">
    <property type="entry name" value="Aminotrans_3"/>
</dbReference>
<evidence type="ECO:0000256" key="3">
    <source>
        <dbReference type="ARBA" id="ARBA00022679"/>
    </source>
</evidence>
<evidence type="ECO:0000256" key="1">
    <source>
        <dbReference type="ARBA" id="ARBA00022576"/>
    </source>
</evidence>
<comment type="subunit">
    <text evidence="7">Homodimer.</text>
</comment>
<keyword evidence="7" id="KW-0963">Cytoplasm</keyword>
<dbReference type="GO" id="GO:0005737">
    <property type="term" value="C:cytoplasm"/>
    <property type="evidence" value="ECO:0007669"/>
    <property type="project" value="UniProtKB-SubCell"/>
</dbReference>
<dbReference type="HAMAP" id="MF_01107">
    <property type="entry name" value="ArgD_aminotrans_3"/>
    <property type="match status" value="1"/>
</dbReference>
<dbReference type="GO" id="GO:0031299">
    <property type="term" value="F:taurine-pyruvate aminotransferase activity"/>
    <property type="evidence" value="ECO:0007669"/>
    <property type="project" value="UniProtKB-EC"/>
</dbReference>
<dbReference type="InterPro" id="IPR015422">
    <property type="entry name" value="PyrdxlP-dep_Trfase_small"/>
</dbReference>
<comment type="cofactor">
    <cofactor evidence="7">
        <name>pyridoxal 5'-phosphate</name>
        <dbReference type="ChEBI" id="CHEBI:597326"/>
    </cofactor>
    <text evidence="7">Binds 1 pyridoxal phosphate per subunit.</text>
</comment>
<dbReference type="PANTHER" id="PTHR11986:SF79">
    <property type="entry name" value="ACETYLORNITHINE AMINOTRANSFERASE, MITOCHONDRIAL"/>
    <property type="match status" value="1"/>
</dbReference>
<keyword evidence="5" id="KW-0670">Pyruvate</keyword>
<dbReference type="Gene3D" id="3.90.1150.10">
    <property type="entry name" value="Aspartate Aminotransferase, domain 1"/>
    <property type="match status" value="1"/>
</dbReference>
<reference evidence="8" key="1">
    <citation type="journal article" date="2020" name="mSystems">
        <title>Genome- and Community-Level Interaction Insights into Carbon Utilization and Element Cycling Functions of Hydrothermarchaeota in Hydrothermal Sediment.</title>
        <authorList>
            <person name="Zhou Z."/>
            <person name="Liu Y."/>
            <person name="Xu W."/>
            <person name="Pan J."/>
            <person name="Luo Z.H."/>
            <person name="Li M."/>
        </authorList>
    </citation>
    <scope>NUCLEOTIDE SEQUENCE [LARGE SCALE GENOMIC DNA]</scope>
    <source>
        <strain evidence="8">HyVt-389</strain>
    </source>
</reference>
<dbReference type="AlphaFoldDB" id="A0A7C1ZNK6"/>
<feature type="binding site" evidence="7">
    <location>
        <position position="276"/>
    </location>
    <ligand>
        <name>N(2)-acetyl-L-ornithine</name>
        <dbReference type="ChEBI" id="CHEBI:57805"/>
    </ligand>
</feature>
<evidence type="ECO:0000256" key="4">
    <source>
        <dbReference type="ARBA" id="ARBA00022898"/>
    </source>
</evidence>
<evidence type="ECO:0000256" key="2">
    <source>
        <dbReference type="ARBA" id="ARBA00022605"/>
    </source>
</evidence>
<comment type="catalytic activity">
    <reaction evidence="7">
        <text>N(2)-acetyl-L-ornithine + 2-oxoglutarate = N-acetyl-L-glutamate 5-semialdehyde + L-glutamate</text>
        <dbReference type="Rhea" id="RHEA:18049"/>
        <dbReference type="ChEBI" id="CHEBI:16810"/>
        <dbReference type="ChEBI" id="CHEBI:29123"/>
        <dbReference type="ChEBI" id="CHEBI:29985"/>
        <dbReference type="ChEBI" id="CHEBI:57805"/>
        <dbReference type="EC" id="2.6.1.11"/>
    </reaction>
</comment>
<evidence type="ECO:0000313" key="8">
    <source>
        <dbReference type="EMBL" id="HEC67907.1"/>
    </source>
</evidence>
<sequence length="393" mass="43986">MDWINKDRQYIMDVYARLPLVVTRAKGYKVWDDKGKVYTDLFSGISVCNLGHCHPKVVKAVEAQIYRLFHISNLYYTLPQIEVAELLVKHSFADKVFFSNSGAEANEAAIKLARKWGNQFSPPKYKIITLEGSFHGRTMATITATGQQKVKSGFAPLLPGFIHVPFNNVKAIERAIDKETVAIMLEPIQGEGGIRIPSPRYLKKVRKICDENQILLIFDEIQTGMGRTGTLFAYEHEGVKPDILTLAKSLANGLPIGAMLAKEQIAMAFSVGSHASTFGGNPVSCAAAKAVLKILTGTELLEYTRQISAFFKEKLHQLKERYKIIKEVRICGLMIGIELDIKAQTIVEKCLQRGFLINAVQANVLRLLPPLIIEREAIEAFIEILDKILREEQ</sequence>
<dbReference type="InterPro" id="IPR050103">
    <property type="entry name" value="Class-III_PLP-dep_AT"/>
</dbReference>
<dbReference type="PROSITE" id="PS00600">
    <property type="entry name" value="AA_TRANSFER_CLASS_3"/>
    <property type="match status" value="1"/>
</dbReference>
<dbReference type="InterPro" id="IPR004636">
    <property type="entry name" value="AcOrn/SuccOrn_fam"/>
</dbReference>
<feature type="binding site" evidence="7">
    <location>
        <position position="134"/>
    </location>
    <ligand>
        <name>pyridoxal 5'-phosphate</name>
        <dbReference type="ChEBI" id="CHEBI:597326"/>
    </ligand>
</feature>